<dbReference type="Proteomes" id="UP000324797">
    <property type="component" value="Unassembled WGS sequence"/>
</dbReference>
<reference evidence="1 2" key="1">
    <citation type="submission" date="2019-08" db="EMBL/GenBank/DDBJ databases">
        <title>Bradyrhizobium hipponensis sp. nov., a rhizobium isolated from a Lupinus angustifolius root nodule in Tunisia.</title>
        <authorList>
            <person name="Off K."/>
            <person name="Rejili M."/>
            <person name="Mars M."/>
            <person name="Brachmann A."/>
            <person name="Marin M."/>
        </authorList>
    </citation>
    <scope>NUCLEOTIDE SEQUENCE [LARGE SCALE GENOMIC DNA]</scope>
    <source>
        <strain evidence="2">aSej3</strain>
    </source>
</reference>
<organism evidence="1 2">
    <name type="scientific">Bradyrhizobium hipponense</name>
    <dbReference type="NCBI Taxonomy" id="2605638"/>
    <lineage>
        <taxon>Bacteria</taxon>
        <taxon>Pseudomonadati</taxon>
        <taxon>Pseudomonadota</taxon>
        <taxon>Alphaproteobacteria</taxon>
        <taxon>Hyphomicrobiales</taxon>
        <taxon>Nitrobacteraceae</taxon>
        <taxon>Bradyrhizobium</taxon>
    </lineage>
</organism>
<evidence type="ECO:0000313" key="1">
    <source>
        <dbReference type="EMBL" id="TYO65479.1"/>
    </source>
</evidence>
<dbReference type="AlphaFoldDB" id="A0A5S4YWW3"/>
<keyword evidence="2" id="KW-1185">Reference proteome</keyword>
<dbReference type="EMBL" id="VSTH01000051">
    <property type="protein sequence ID" value="TYO65479.1"/>
    <property type="molecule type" value="Genomic_DNA"/>
</dbReference>
<protein>
    <submittedName>
        <fullName evidence="1">Uncharacterized protein</fullName>
    </submittedName>
</protein>
<evidence type="ECO:0000313" key="2">
    <source>
        <dbReference type="Proteomes" id="UP000324797"/>
    </source>
</evidence>
<sequence>MLTSLPFHPADPFQSDPAIIESQHRAARTTRTFCESGMDAFEFKDDGGRHYVVNRAQAMRCMEFDAFVAFTSAYMVHALDLPWCEMGRA</sequence>
<name>A0A5S4YWW3_9BRAD</name>
<proteinExistence type="predicted"/>
<comment type="caution">
    <text evidence="1">The sequence shown here is derived from an EMBL/GenBank/DDBJ whole genome shotgun (WGS) entry which is preliminary data.</text>
</comment>
<accession>A0A5S4YWW3</accession>
<gene>
    <name evidence="1" type="ORF">FXV83_16215</name>
</gene>
<dbReference type="RefSeq" id="WP_148740413.1">
    <property type="nucleotide sequence ID" value="NZ_VSTH01000051.1"/>
</dbReference>